<feature type="domain" description="Secretion system C-terminal sorting" evidence="4">
    <location>
        <begin position="610"/>
        <end position="684"/>
    </location>
</feature>
<dbReference type="Proteomes" id="UP001610100">
    <property type="component" value="Unassembled WGS sequence"/>
</dbReference>
<protein>
    <submittedName>
        <fullName evidence="5">DUF5060 domain-containing protein</fullName>
    </submittedName>
</protein>
<dbReference type="InterPro" id="IPR032260">
    <property type="entry name" value="DUF5060"/>
</dbReference>
<comment type="caution">
    <text evidence="5">The sequence shown here is derived from an EMBL/GenBank/DDBJ whole genome shotgun (WGS) entry which is preliminary data.</text>
</comment>
<evidence type="ECO:0000313" key="5">
    <source>
        <dbReference type="EMBL" id="MFH6772110.1"/>
    </source>
</evidence>
<accession>A0ABW7N015</accession>
<organism evidence="5 6">
    <name type="scientific">Gaetbulibacter aestuarii</name>
    <dbReference type="NCBI Taxonomy" id="1502358"/>
    <lineage>
        <taxon>Bacteria</taxon>
        <taxon>Pseudomonadati</taxon>
        <taxon>Bacteroidota</taxon>
        <taxon>Flavobacteriia</taxon>
        <taxon>Flavobacteriales</taxon>
        <taxon>Flavobacteriaceae</taxon>
        <taxon>Gaetbulibacter</taxon>
    </lineage>
</organism>
<dbReference type="RefSeq" id="WP_344741381.1">
    <property type="nucleotide sequence ID" value="NZ_BAABAY010000002.1"/>
</dbReference>
<gene>
    <name evidence="5" type="ORF">V8G58_09210</name>
</gene>
<reference evidence="5 6" key="1">
    <citation type="submission" date="2024-02" db="EMBL/GenBank/DDBJ databases">
        <title>A Gaetbulibacter species isolated from tidal flats and genomic insights of their niches.</title>
        <authorList>
            <person name="Ye Y."/>
        </authorList>
    </citation>
    <scope>NUCLEOTIDE SEQUENCE [LARGE SCALE GENOMIC DNA]</scope>
    <source>
        <strain evidence="5 6">KYW382</strain>
    </source>
</reference>
<evidence type="ECO:0000256" key="2">
    <source>
        <dbReference type="SAM" id="SignalP"/>
    </source>
</evidence>
<dbReference type="InterPro" id="IPR013783">
    <property type="entry name" value="Ig-like_fold"/>
</dbReference>
<dbReference type="Gene3D" id="3.20.20.80">
    <property type="entry name" value="Glycosidases"/>
    <property type="match status" value="1"/>
</dbReference>
<feature type="signal peptide" evidence="2">
    <location>
        <begin position="1"/>
        <end position="25"/>
    </location>
</feature>
<keyword evidence="1 2" id="KW-0732">Signal</keyword>
<evidence type="ECO:0000259" key="4">
    <source>
        <dbReference type="Pfam" id="PF18962"/>
    </source>
</evidence>
<name>A0ABW7N015_9FLAO</name>
<feature type="chain" id="PRO_5046638002" evidence="2">
    <location>
        <begin position="26"/>
        <end position="685"/>
    </location>
</feature>
<dbReference type="Gene3D" id="2.60.40.10">
    <property type="entry name" value="Immunoglobulins"/>
    <property type="match status" value="1"/>
</dbReference>
<evidence type="ECO:0000256" key="1">
    <source>
        <dbReference type="ARBA" id="ARBA00022729"/>
    </source>
</evidence>
<keyword evidence="6" id="KW-1185">Reference proteome</keyword>
<sequence length="685" mass="76509">MKLNPTMRMLLCALTLTFSFSRIHAQLSITGDLKQYHKTTLTFTGLNVSEAPGTFLNYRMNVTFTSPGNEIYVVPGYFAADGDAANTSATSGDKWRVHINPDEIGVWSYVVSFRTGTDIAVSSDANAGSATSIDGTSGTFTIAATDKTGNDFRAHGKLQYVDKPYAQFADGTYFYEIGSDSPETFLEYGDFDATVGRHTFEEIVEYQDDSDPTWAGGKGIEIMSAVNYMASRSMNVQYFLTMNINGDGKEAFPFPSDTEYTTYDVSKLAQWQIVFDHMYNKGMIQEFALTEDRNSNWFEEQEGVGLHDFSTSRKLYYRELIARFGYLNVIYNIGEEANWENFGKGNDYYTAAQVEEAAAYIQALTPYTDLISIHNGPNTDFSIFSELTDLSGSSSLTCISLQGSYDNYSSGHDELNDIHDLAQNDGTNWVIRYTEPYYDSNSMIDLDTWTERSLWASLTAGGAGIHYNSNDGDISEDNYRLWKGFFLRMHYAKEFLTDNAIPFWNMSNDNDAISRGSLLSDGTDNYIVFLAEGGTADIDLPGSNNYIIKWFDPRNGCGLQDGSITSVNSGSAQSIGDPPNNPEKSWVVFIKKNESLSTNEEQELSSDFKIFPNPTTPGYINISGLHNDRYALRVFDISGRLLDITTVEISDNNQKINMGHLNSGIYILKFESSTKQAYSQKLVIK</sequence>
<proteinExistence type="predicted"/>
<feature type="domain" description="DUF5060" evidence="3">
    <location>
        <begin position="33"/>
        <end position="114"/>
    </location>
</feature>
<dbReference type="Pfam" id="PF18962">
    <property type="entry name" value="Por_Secre_tail"/>
    <property type="match status" value="1"/>
</dbReference>
<evidence type="ECO:0000313" key="6">
    <source>
        <dbReference type="Proteomes" id="UP001610100"/>
    </source>
</evidence>
<dbReference type="EMBL" id="JBAWKB010000002">
    <property type="protein sequence ID" value="MFH6772110.1"/>
    <property type="molecule type" value="Genomic_DNA"/>
</dbReference>
<dbReference type="InterPro" id="IPR026444">
    <property type="entry name" value="Secre_tail"/>
</dbReference>
<dbReference type="Pfam" id="PF16586">
    <property type="entry name" value="DUF5060"/>
    <property type="match status" value="1"/>
</dbReference>
<dbReference type="NCBIfam" id="TIGR04183">
    <property type="entry name" value="Por_Secre_tail"/>
    <property type="match status" value="1"/>
</dbReference>
<evidence type="ECO:0000259" key="3">
    <source>
        <dbReference type="Pfam" id="PF16586"/>
    </source>
</evidence>